<keyword evidence="2" id="KW-1003">Cell membrane</keyword>
<evidence type="ECO:0000256" key="7">
    <source>
        <dbReference type="SAM" id="Phobius"/>
    </source>
</evidence>
<keyword evidence="4 7" id="KW-1133">Transmembrane helix</keyword>
<name>A0A7U3ZRD4_RUNSL</name>
<dbReference type="InterPro" id="IPR002898">
    <property type="entry name" value="MotA_ExbB_proton_chnl"/>
</dbReference>
<proteinExistence type="inferred from homology"/>
<dbReference type="Proteomes" id="UP000000493">
    <property type="component" value="Plasmid pRUNSL01"/>
</dbReference>
<reference evidence="10" key="1">
    <citation type="submission" date="2011-06" db="EMBL/GenBank/DDBJ databases">
        <title>The complete genome of plasmid 1 of Runella slithyformis DSM 19594.</title>
        <authorList>
            <consortium name="US DOE Joint Genome Institute (JGI-PGF)"/>
            <person name="Lucas S."/>
            <person name="Han J."/>
            <person name="Lapidus A."/>
            <person name="Bruce D."/>
            <person name="Goodwin L."/>
            <person name="Pitluck S."/>
            <person name="Peters L."/>
            <person name="Kyrpides N."/>
            <person name="Mavromatis K."/>
            <person name="Ivanova N."/>
            <person name="Ovchinnikova G."/>
            <person name="Zhang X."/>
            <person name="Misra M."/>
            <person name="Detter J.C."/>
            <person name="Tapia R."/>
            <person name="Han C."/>
            <person name="Land M."/>
            <person name="Hauser L."/>
            <person name="Markowitz V."/>
            <person name="Cheng J.-F."/>
            <person name="Hugenholtz P."/>
            <person name="Woyke T."/>
            <person name="Wu D."/>
            <person name="Tindall B."/>
            <person name="Faehrich R."/>
            <person name="Brambilla E."/>
            <person name="Klenk H.-P."/>
            <person name="Eisen J.A."/>
        </authorList>
    </citation>
    <scope>NUCLEOTIDE SEQUENCE [LARGE SCALE GENOMIC DNA]</scope>
    <source>
        <strain evidence="10">ATCC 29530 / DSM 19594 / LMG 11500 / NCIMB 11436 / LSU 4</strain>
        <plasmid evidence="10">pRUNSL01</plasmid>
    </source>
</reference>
<keyword evidence="6" id="KW-0813">Transport</keyword>
<keyword evidence="3 7" id="KW-0812">Transmembrane</keyword>
<reference evidence="9 10" key="2">
    <citation type="journal article" date="2012" name="Stand. Genomic Sci.">
        <title>Complete genome sequence of the aquatic bacterium Runella slithyformis type strain (LSU 4(T)).</title>
        <authorList>
            <person name="Copeland A."/>
            <person name="Zhang X."/>
            <person name="Misra M."/>
            <person name="Lapidus A."/>
            <person name="Nolan M."/>
            <person name="Lucas S."/>
            <person name="Deshpande S."/>
            <person name="Cheng J.F."/>
            <person name="Tapia R."/>
            <person name="Goodwin L.A."/>
            <person name="Pitluck S."/>
            <person name="Liolios K."/>
            <person name="Pagani I."/>
            <person name="Ivanova N."/>
            <person name="Mikhailova N."/>
            <person name="Pati A."/>
            <person name="Chen A."/>
            <person name="Palaniappan K."/>
            <person name="Land M."/>
            <person name="Hauser L."/>
            <person name="Pan C."/>
            <person name="Jeffries C.D."/>
            <person name="Detter J.C."/>
            <person name="Brambilla E.M."/>
            <person name="Rohde M."/>
            <person name="Djao O.D."/>
            <person name="Goker M."/>
            <person name="Sikorski J."/>
            <person name="Tindall B.J."/>
            <person name="Woyke T."/>
            <person name="Bristow J."/>
            <person name="Eisen J.A."/>
            <person name="Markowitz V."/>
            <person name="Hugenholtz P."/>
            <person name="Kyrpides N.C."/>
            <person name="Klenk H.P."/>
            <person name="Mavromatis K."/>
        </authorList>
    </citation>
    <scope>NUCLEOTIDE SEQUENCE [LARGE SCALE GENOMIC DNA]</scope>
    <source>
        <strain evidence="10">ATCC 29530 / DSM 19594 / LMG 11500 / NCIMB 11436 / LSU 4</strain>
    </source>
</reference>
<dbReference type="InterPro" id="IPR050790">
    <property type="entry name" value="ExbB/TolQ_transport"/>
</dbReference>
<evidence type="ECO:0000256" key="5">
    <source>
        <dbReference type="ARBA" id="ARBA00023136"/>
    </source>
</evidence>
<keyword evidence="6" id="KW-0653">Protein transport</keyword>
<keyword evidence="9" id="KW-0614">Plasmid</keyword>
<keyword evidence="10" id="KW-1185">Reference proteome</keyword>
<dbReference type="PANTHER" id="PTHR30625:SF3">
    <property type="entry name" value="TOL-PAL SYSTEM PROTEIN TOLQ"/>
    <property type="match status" value="1"/>
</dbReference>
<dbReference type="RefSeq" id="WP_013921628.1">
    <property type="nucleotide sequence ID" value="NC_015693.1"/>
</dbReference>
<evidence type="ECO:0000256" key="3">
    <source>
        <dbReference type="ARBA" id="ARBA00022692"/>
    </source>
</evidence>
<evidence type="ECO:0000256" key="6">
    <source>
        <dbReference type="RuleBase" id="RU004057"/>
    </source>
</evidence>
<evidence type="ECO:0000256" key="1">
    <source>
        <dbReference type="ARBA" id="ARBA00004651"/>
    </source>
</evidence>
<accession>A0A7U3ZRD4</accession>
<dbReference type="KEGG" id="rsi:Runsl_5668"/>
<geneLocation type="plasmid" evidence="9 10">
    <name>pRUNSL01</name>
</geneLocation>
<dbReference type="GO" id="GO:0017038">
    <property type="term" value="P:protein import"/>
    <property type="evidence" value="ECO:0007669"/>
    <property type="project" value="TreeGrafter"/>
</dbReference>
<organism evidence="9 10">
    <name type="scientific">Runella slithyformis (strain ATCC 29530 / DSM 19594 / LMG 11500 / NCIMB 11436 / LSU 4)</name>
    <dbReference type="NCBI Taxonomy" id="761193"/>
    <lineage>
        <taxon>Bacteria</taxon>
        <taxon>Pseudomonadati</taxon>
        <taxon>Bacteroidota</taxon>
        <taxon>Cytophagia</taxon>
        <taxon>Cytophagales</taxon>
        <taxon>Spirosomataceae</taxon>
        <taxon>Runella</taxon>
    </lineage>
</organism>
<dbReference type="EMBL" id="CP002860">
    <property type="protein sequence ID" value="AEI51957.1"/>
    <property type="molecule type" value="Genomic_DNA"/>
</dbReference>
<evidence type="ECO:0000256" key="4">
    <source>
        <dbReference type="ARBA" id="ARBA00022989"/>
    </source>
</evidence>
<gene>
    <name evidence="9" type="ordered locus">Runsl_5668</name>
</gene>
<evidence type="ECO:0000313" key="9">
    <source>
        <dbReference type="EMBL" id="AEI51957.1"/>
    </source>
</evidence>
<evidence type="ECO:0000313" key="10">
    <source>
        <dbReference type="Proteomes" id="UP000000493"/>
    </source>
</evidence>
<evidence type="ECO:0000256" key="2">
    <source>
        <dbReference type="ARBA" id="ARBA00022475"/>
    </source>
</evidence>
<feature type="transmembrane region" description="Helical" evidence="7">
    <location>
        <begin position="139"/>
        <end position="160"/>
    </location>
</feature>
<dbReference type="PANTHER" id="PTHR30625">
    <property type="entry name" value="PROTEIN TOLQ"/>
    <property type="match status" value="1"/>
</dbReference>
<keyword evidence="5 7" id="KW-0472">Membrane</keyword>
<dbReference type="Pfam" id="PF01618">
    <property type="entry name" value="MotA_ExbB"/>
    <property type="match status" value="1"/>
</dbReference>
<comment type="subcellular location">
    <subcellularLocation>
        <location evidence="1">Cell membrane</location>
        <topology evidence="1">Multi-pass membrane protein</topology>
    </subcellularLocation>
    <subcellularLocation>
        <location evidence="6">Membrane</location>
        <topology evidence="6">Multi-pass membrane protein</topology>
    </subcellularLocation>
</comment>
<sequence length="187" mass="20809">MIELLQNAIGIITNLLLWPVVTLLLYGMGYSLYTLGNMLVESYQRKGKPETITDPRQPSEFVSRFQGIREWKKQLDLDPAAPLWLLHDRTEAALKKRIDRVRNWIKLGPALGLAGTLIPLGSALKAVGVNNMKLLSDELTVAFGATVLGLTAGVIAMIVVTNYERWYALDLAEIRHALEALEERNAA</sequence>
<feature type="transmembrane region" description="Helical" evidence="7">
    <location>
        <begin position="104"/>
        <end position="127"/>
    </location>
</feature>
<comment type="similarity">
    <text evidence="6">Belongs to the exbB/tolQ family.</text>
</comment>
<feature type="domain" description="MotA/TolQ/ExbB proton channel" evidence="8">
    <location>
        <begin position="88"/>
        <end position="167"/>
    </location>
</feature>
<dbReference type="AlphaFoldDB" id="A0A7U3ZRD4"/>
<dbReference type="GO" id="GO:0005886">
    <property type="term" value="C:plasma membrane"/>
    <property type="evidence" value="ECO:0007669"/>
    <property type="project" value="UniProtKB-SubCell"/>
</dbReference>
<feature type="transmembrane region" description="Helical" evidence="7">
    <location>
        <begin position="15"/>
        <end position="36"/>
    </location>
</feature>
<protein>
    <submittedName>
        <fullName evidence="9">MotA/TolQ/ExbB proton channel</fullName>
    </submittedName>
</protein>
<evidence type="ECO:0000259" key="8">
    <source>
        <dbReference type="Pfam" id="PF01618"/>
    </source>
</evidence>